<keyword evidence="15" id="KW-1185">Reference proteome</keyword>
<dbReference type="Gene3D" id="3.90.180.10">
    <property type="entry name" value="Medium-chain alcohol dehydrogenases, catalytic domain"/>
    <property type="match status" value="1"/>
</dbReference>
<dbReference type="Proteomes" id="UP001500886">
    <property type="component" value="Unassembled WGS sequence"/>
</dbReference>
<dbReference type="InterPro" id="IPR002328">
    <property type="entry name" value="ADH_Zn_CS"/>
</dbReference>
<evidence type="ECO:0000256" key="7">
    <source>
        <dbReference type="ARBA" id="ARBA00038004"/>
    </source>
</evidence>
<dbReference type="InterPro" id="IPR013154">
    <property type="entry name" value="ADH-like_N"/>
</dbReference>
<comment type="cofactor">
    <cofactor evidence="1 12">
        <name>Zn(2+)</name>
        <dbReference type="ChEBI" id="CHEBI:29105"/>
    </cofactor>
</comment>
<gene>
    <name evidence="14" type="ORF">GCM10010315_16970</name>
</gene>
<evidence type="ECO:0000256" key="3">
    <source>
        <dbReference type="ARBA" id="ARBA00022833"/>
    </source>
</evidence>
<evidence type="ECO:0000256" key="9">
    <source>
        <dbReference type="ARBA" id="ARBA00039387"/>
    </source>
</evidence>
<evidence type="ECO:0000256" key="11">
    <source>
        <dbReference type="ARBA" id="ARBA00049085"/>
    </source>
</evidence>
<dbReference type="InterPro" id="IPR050129">
    <property type="entry name" value="Zn_alcohol_dh"/>
</dbReference>
<comment type="caution">
    <text evidence="14">The sequence shown here is derived from an EMBL/GenBank/DDBJ whole genome shotgun (WGS) entry which is preliminary data.</text>
</comment>
<evidence type="ECO:0000256" key="12">
    <source>
        <dbReference type="RuleBase" id="RU361277"/>
    </source>
</evidence>
<comment type="catalytic activity">
    <reaction evidence="11">
        <text>2-deoxy-scyllo-inosamine + NADP(+) = 3-amino-2,3-dideoxy-scyllo-inosose + NADPH + H(+)</text>
        <dbReference type="Rhea" id="RHEA:33879"/>
        <dbReference type="ChEBI" id="CHEBI:15378"/>
        <dbReference type="ChEBI" id="CHEBI:57783"/>
        <dbReference type="ChEBI" id="CHEBI:58349"/>
        <dbReference type="ChEBI" id="CHEBI:65002"/>
        <dbReference type="ChEBI" id="CHEBI:65003"/>
        <dbReference type="EC" id="1.1.1.329"/>
    </reaction>
</comment>
<accession>A0ABP6G3J3</accession>
<dbReference type="SUPFAM" id="SSF51735">
    <property type="entry name" value="NAD(P)-binding Rossmann-fold domains"/>
    <property type="match status" value="1"/>
</dbReference>
<keyword evidence="2 12" id="KW-0479">Metal-binding</keyword>
<dbReference type="Pfam" id="PF00107">
    <property type="entry name" value="ADH_zinc_N"/>
    <property type="match status" value="1"/>
</dbReference>
<evidence type="ECO:0000313" key="15">
    <source>
        <dbReference type="Proteomes" id="UP001500886"/>
    </source>
</evidence>
<dbReference type="Pfam" id="PF08240">
    <property type="entry name" value="ADH_N"/>
    <property type="match status" value="1"/>
</dbReference>
<sequence>MGIGTTGPRAPLRHSAGLGEAPLMTDTMQAARLDLRTGTFAVEDVPVPEPGPGQVRIEVKAAGICLSDVHLIDGSLTPVHATADKVTLGHETAGIINALGPGVPGPWTVGQRVLLQAGERCGSCAACTRFEPCPAVRTRGVDYDGGWAHYALASAHTLVALPDDLPFAQAAVIPDAVSTPWAAITTTGQVRPGRPAGVWGIGGLGTHAVQLLRLAGAAPVVAVDPLASARDRALAAGADLALDPADPALRDHVLAATAGRGLDLALDFAGVAAVRDQAVRCLSHGGRLVLVGLGREPLTVTNSIAFSYREQHVLGHYGSAPAHVEELVALARLHRLDLRDSITATLPLAEAAQGVEQLRTKTGDPVRIVLVP</sequence>
<reference evidence="15" key="1">
    <citation type="journal article" date="2019" name="Int. J. Syst. Evol. Microbiol.">
        <title>The Global Catalogue of Microorganisms (GCM) 10K type strain sequencing project: providing services to taxonomists for standard genome sequencing and annotation.</title>
        <authorList>
            <consortium name="The Broad Institute Genomics Platform"/>
            <consortium name="The Broad Institute Genome Sequencing Center for Infectious Disease"/>
            <person name="Wu L."/>
            <person name="Ma J."/>
        </authorList>
    </citation>
    <scope>NUCLEOTIDE SEQUENCE [LARGE SCALE GENOMIC DNA]</scope>
    <source>
        <strain evidence="15">JCM 4542</strain>
    </source>
</reference>
<dbReference type="Gene3D" id="3.40.50.720">
    <property type="entry name" value="NAD(P)-binding Rossmann-like Domain"/>
    <property type="match status" value="1"/>
</dbReference>
<evidence type="ECO:0000256" key="5">
    <source>
        <dbReference type="ARBA" id="ARBA00037678"/>
    </source>
</evidence>
<evidence type="ECO:0000256" key="2">
    <source>
        <dbReference type="ARBA" id="ARBA00022723"/>
    </source>
</evidence>
<name>A0ABP6G3J3_9ACTN</name>
<comment type="catalytic activity">
    <reaction evidence="10">
        <text>2-deoxy-scyllo-inosamine + NAD(+) = 3-amino-2,3-dideoxy-scyllo-inosose + NADH + H(+)</text>
        <dbReference type="Rhea" id="RHEA:33883"/>
        <dbReference type="ChEBI" id="CHEBI:15378"/>
        <dbReference type="ChEBI" id="CHEBI:57540"/>
        <dbReference type="ChEBI" id="CHEBI:57945"/>
        <dbReference type="ChEBI" id="CHEBI:65002"/>
        <dbReference type="ChEBI" id="CHEBI:65003"/>
        <dbReference type="EC" id="1.1.1.329"/>
    </reaction>
</comment>
<dbReference type="CDD" id="cd08254">
    <property type="entry name" value="hydroxyacyl_CoA_DH"/>
    <property type="match status" value="1"/>
</dbReference>
<evidence type="ECO:0000259" key="13">
    <source>
        <dbReference type="SMART" id="SM00829"/>
    </source>
</evidence>
<dbReference type="InterPro" id="IPR013149">
    <property type="entry name" value="ADH-like_C"/>
</dbReference>
<comment type="pathway">
    <text evidence="6">Metabolic intermediate biosynthesis; 2-deoxystreptamine biosynthesis; 2-deoxystreptamine from D-glucose 6-phosphate: step 3/4.</text>
</comment>
<feature type="domain" description="Enoyl reductase (ER)" evidence="13">
    <location>
        <begin position="38"/>
        <end position="370"/>
    </location>
</feature>
<keyword evidence="3 12" id="KW-0862">Zinc</keyword>
<dbReference type="SMART" id="SM00829">
    <property type="entry name" value="PKS_ER"/>
    <property type="match status" value="1"/>
</dbReference>
<organism evidence="14 15">
    <name type="scientific">Streptomyces luteosporeus</name>
    <dbReference type="NCBI Taxonomy" id="173856"/>
    <lineage>
        <taxon>Bacteria</taxon>
        <taxon>Bacillati</taxon>
        <taxon>Actinomycetota</taxon>
        <taxon>Actinomycetes</taxon>
        <taxon>Kitasatosporales</taxon>
        <taxon>Streptomycetaceae</taxon>
        <taxon>Streptomyces</taxon>
    </lineage>
</organism>
<evidence type="ECO:0000256" key="4">
    <source>
        <dbReference type="ARBA" id="ARBA00023002"/>
    </source>
</evidence>
<dbReference type="InterPro" id="IPR020843">
    <property type="entry name" value="ER"/>
</dbReference>
<evidence type="ECO:0000256" key="8">
    <source>
        <dbReference type="ARBA" id="ARBA00039102"/>
    </source>
</evidence>
<dbReference type="SUPFAM" id="SSF50129">
    <property type="entry name" value="GroES-like"/>
    <property type="match status" value="1"/>
</dbReference>
<dbReference type="EC" id="1.1.1.329" evidence="8"/>
<dbReference type="PANTHER" id="PTHR43401">
    <property type="entry name" value="L-THREONINE 3-DEHYDROGENASE"/>
    <property type="match status" value="1"/>
</dbReference>
<comment type="function">
    <text evidence="5">Catalyzes the oxidation of 2-deoxy-scyllo-inosamine (DOIA) with NAD(+) or NADP(+), forming 3-amino-2,3-dideoxy-scyllo-inosose (amino-DOI).</text>
</comment>
<proteinExistence type="inferred from homology"/>
<dbReference type="PANTHER" id="PTHR43401:SF2">
    <property type="entry name" value="L-THREONINE 3-DEHYDROGENASE"/>
    <property type="match status" value="1"/>
</dbReference>
<evidence type="ECO:0000256" key="6">
    <source>
        <dbReference type="ARBA" id="ARBA00037908"/>
    </source>
</evidence>
<dbReference type="InterPro" id="IPR011032">
    <property type="entry name" value="GroES-like_sf"/>
</dbReference>
<evidence type="ECO:0000256" key="1">
    <source>
        <dbReference type="ARBA" id="ARBA00001947"/>
    </source>
</evidence>
<dbReference type="InterPro" id="IPR036291">
    <property type="entry name" value="NAD(P)-bd_dom_sf"/>
</dbReference>
<keyword evidence="4" id="KW-0560">Oxidoreductase</keyword>
<evidence type="ECO:0000256" key="10">
    <source>
        <dbReference type="ARBA" id="ARBA00048685"/>
    </source>
</evidence>
<protein>
    <recommendedName>
        <fullName evidence="9">2-deoxy-scyllo-inosamine dehydrogenase</fullName>
        <ecNumber evidence="8">1.1.1.329</ecNumber>
    </recommendedName>
</protein>
<dbReference type="PROSITE" id="PS00059">
    <property type="entry name" value="ADH_ZINC"/>
    <property type="match status" value="1"/>
</dbReference>
<dbReference type="EMBL" id="BAAASL010000005">
    <property type="protein sequence ID" value="GAA2712740.1"/>
    <property type="molecule type" value="Genomic_DNA"/>
</dbReference>
<comment type="similarity">
    <text evidence="7">Belongs to the zinc-containing alcohol dehydrogenase family. DOIA dehydrogenase subfamily.</text>
</comment>
<evidence type="ECO:0000313" key="14">
    <source>
        <dbReference type="EMBL" id="GAA2712740.1"/>
    </source>
</evidence>